<protein>
    <recommendedName>
        <fullName evidence="3 14">Dihydrolipoyl dehydrogenase</fullName>
        <ecNumber evidence="2 14">1.8.1.4</ecNumber>
    </recommendedName>
</protein>
<dbReference type="FunFam" id="3.30.390.30:FF:000001">
    <property type="entry name" value="Dihydrolipoyl dehydrogenase"/>
    <property type="match status" value="1"/>
</dbReference>
<dbReference type="GO" id="GO:0006103">
    <property type="term" value="P:2-oxoglutarate metabolic process"/>
    <property type="evidence" value="ECO:0007669"/>
    <property type="project" value="TreeGrafter"/>
</dbReference>
<keyword evidence="12" id="KW-0547">Nucleotide-binding</keyword>
<evidence type="ECO:0000256" key="4">
    <source>
        <dbReference type="ARBA" id="ARBA00022630"/>
    </source>
</evidence>
<feature type="active site" description="Proton acceptor" evidence="11">
    <location>
        <position position="446"/>
    </location>
</feature>
<dbReference type="PIRSF" id="PIRSF000350">
    <property type="entry name" value="Mercury_reductase_MerA"/>
    <property type="match status" value="1"/>
</dbReference>
<feature type="binding site" evidence="12">
    <location>
        <position position="115"/>
    </location>
    <ligand>
        <name>FAD</name>
        <dbReference type="ChEBI" id="CHEBI:57692"/>
    </ligand>
</feature>
<feature type="domain" description="Pyridine nucleotide-disulphide oxidoreductase dimerisation" evidence="15">
    <location>
        <begin position="348"/>
        <end position="457"/>
    </location>
</feature>
<evidence type="ECO:0000259" key="15">
    <source>
        <dbReference type="Pfam" id="PF02852"/>
    </source>
</evidence>
<dbReference type="GO" id="GO:0004148">
    <property type="term" value="F:dihydrolipoyl dehydrogenase (NADH) activity"/>
    <property type="evidence" value="ECO:0007669"/>
    <property type="project" value="UniProtKB-EC"/>
</dbReference>
<dbReference type="PRINTS" id="PR00411">
    <property type="entry name" value="PNDRDTASEI"/>
</dbReference>
<dbReference type="Pfam" id="PF02852">
    <property type="entry name" value="Pyr_redox_dim"/>
    <property type="match status" value="1"/>
</dbReference>
<evidence type="ECO:0000313" key="18">
    <source>
        <dbReference type="Proteomes" id="UP000664096"/>
    </source>
</evidence>
<evidence type="ECO:0000256" key="3">
    <source>
        <dbReference type="ARBA" id="ARBA00016961"/>
    </source>
</evidence>
<dbReference type="Gene3D" id="3.50.50.60">
    <property type="entry name" value="FAD/NAD(P)-binding domain"/>
    <property type="match status" value="2"/>
</dbReference>
<comment type="miscellaneous">
    <text evidence="14">The active site is a redox-active disulfide bond.</text>
</comment>
<dbReference type="Pfam" id="PF07992">
    <property type="entry name" value="Pyr_redox_2"/>
    <property type="match status" value="1"/>
</dbReference>
<dbReference type="InterPro" id="IPR036188">
    <property type="entry name" value="FAD/NAD-bd_sf"/>
</dbReference>
<evidence type="ECO:0000256" key="7">
    <source>
        <dbReference type="ARBA" id="ARBA00023027"/>
    </source>
</evidence>
<proteinExistence type="inferred from homology"/>
<evidence type="ECO:0000256" key="8">
    <source>
        <dbReference type="ARBA" id="ARBA00023157"/>
    </source>
</evidence>
<dbReference type="AlphaFoldDB" id="A0A939J256"/>
<dbReference type="PROSITE" id="PS00076">
    <property type="entry name" value="PYRIDINE_REDOX_1"/>
    <property type="match status" value="1"/>
</dbReference>
<dbReference type="InterPro" id="IPR004099">
    <property type="entry name" value="Pyr_nucl-diS_OxRdtase_dimer"/>
</dbReference>
<evidence type="ECO:0000256" key="9">
    <source>
        <dbReference type="ARBA" id="ARBA00023284"/>
    </source>
</evidence>
<feature type="disulfide bond" description="Redox-active" evidence="13">
    <location>
        <begin position="42"/>
        <end position="47"/>
    </location>
</feature>
<dbReference type="EMBL" id="JAEKJZ010000005">
    <property type="protein sequence ID" value="MBN9672851.1"/>
    <property type="molecule type" value="Genomic_DNA"/>
</dbReference>
<keyword evidence="5 12" id="KW-0274">FAD</keyword>
<evidence type="ECO:0000256" key="11">
    <source>
        <dbReference type="PIRSR" id="PIRSR000350-2"/>
    </source>
</evidence>
<dbReference type="FunFam" id="3.50.50.60:FF:000001">
    <property type="entry name" value="Dihydrolipoyl dehydrogenase, mitochondrial"/>
    <property type="match status" value="1"/>
</dbReference>
<dbReference type="Proteomes" id="UP000664096">
    <property type="component" value="Unassembled WGS sequence"/>
</dbReference>
<keyword evidence="7 12" id="KW-0520">NAD</keyword>
<comment type="caution">
    <text evidence="17">The sequence shown here is derived from an EMBL/GenBank/DDBJ whole genome shotgun (WGS) entry which is preliminary data.</text>
</comment>
<feature type="binding site" evidence="12">
    <location>
        <position position="314"/>
    </location>
    <ligand>
        <name>FAD</name>
        <dbReference type="ChEBI" id="CHEBI:57692"/>
    </ligand>
</feature>
<feature type="binding site" evidence="12">
    <location>
        <begin position="181"/>
        <end position="188"/>
    </location>
    <ligand>
        <name>NAD(+)</name>
        <dbReference type="ChEBI" id="CHEBI:57540"/>
    </ligand>
</feature>
<sequence>MSQYDLVVIGTGPGGYVCAIKAAQLGLKTAVVEKRATLGGTCLNIGCIPSKALLHASEMFEEAGHGFEKLGIKVSKPKLDLGGMMKHKTDVVDANVGGVAFLMKKNKIDVHTGTGKILGQGKVEVTAEDGSASVLETRNIVIATGSDVMPLPGVEIDEKQVVSSTGALELEKVPGKLVVVGGGVIGLELGSVWNRLGAKVTVVEFMDKILGPMDGDVSKNFQRMLKKQGMEFKLSSKVTGVAKKGKGLAVSVEPAAGGDAEVLDADIVLVAIGRRPYTEGLGLETAGVALDERGRVQIDAHYKTNVDGIYAIGDVVAGPMLAHKAEDEGVAIAEILAGQAGHVNYDVIPGVVYTQPEVASVGKTEEELKAAGIDYKTGKFNFSANGRARAMNHTDGFAKVLADAKTDRVLGVHIVGFGAGEMIHEAAVLMEFGGSSEDLGRTCHAHPTMSEAVKEAALGAFAKPIHS</sequence>
<dbReference type="NCBIfam" id="TIGR01350">
    <property type="entry name" value="lipoamide_DH"/>
    <property type="match status" value="1"/>
</dbReference>
<evidence type="ECO:0000256" key="2">
    <source>
        <dbReference type="ARBA" id="ARBA00012608"/>
    </source>
</evidence>
<dbReference type="PANTHER" id="PTHR22912">
    <property type="entry name" value="DISULFIDE OXIDOREDUCTASE"/>
    <property type="match status" value="1"/>
</dbReference>
<dbReference type="Gene3D" id="3.30.390.30">
    <property type="match status" value="1"/>
</dbReference>
<evidence type="ECO:0000256" key="5">
    <source>
        <dbReference type="ARBA" id="ARBA00022827"/>
    </source>
</evidence>
<reference evidence="17" key="1">
    <citation type="submission" date="2020-12" db="EMBL/GenBank/DDBJ databases">
        <title>Oil enriched cultivation method for isolating marine PHA-producing bacteria.</title>
        <authorList>
            <person name="Zheng W."/>
            <person name="Yu S."/>
            <person name="Huang Y."/>
        </authorList>
    </citation>
    <scope>NUCLEOTIDE SEQUENCE</scope>
    <source>
        <strain evidence="17">SY-2-12</strain>
    </source>
</reference>
<feature type="binding site" evidence="12">
    <location>
        <position position="204"/>
    </location>
    <ligand>
        <name>NAD(+)</name>
        <dbReference type="ChEBI" id="CHEBI:57540"/>
    </ligand>
</feature>
<dbReference type="EC" id="1.8.1.4" evidence="2 14"/>
<feature type="binding site" evidence="12">
    <location>
        <position position="51"/>
    </location>
    <ligand>
        <name>FAD</name>
        <dbReference type="ChEBI" id="CHEBI:57692"/>
    </ligand>
</feature>
<dbReference type="PANTHER" id="PTHR22912:SF151">
    <property type="entry name" value="DIHYDROLIPOYL DEHYDROGENASE, MITOCHONDRIAL"/>
    <property type="match status" value="1"/>
</dbReference>
<evidence type="ECO:0000256" key="1">
    <source>
        <dbReference type="ARBA" id="ARBA00007532"/>
    </source>
</evidence>
<dbReference type="GO" id="GO:0050660">
    <property type="term" value="F:flavin adenine dinucleotide binding"/>
    <property type="evidence" value="ECO:0007669"/>
    <property type="project" value="InterPro"/>
</dbReference>
<evidence type="ECO:0000256" key="13">
    <source>
        <dbReference type="PIRSR" id="PIRSR000350-4"/>
    </source>
</evidence>
<comment type="catalytic activity">
    <reaction evidence="10 14">
        <text>N(6)-[(R)-dihydrolipoyl]-L-lysyl-[protein] + NAD(+) = N(6)-[(R)-lipoyl]-L-lysyl-[protein] + NADH + H(+)</text>
        <dbReference type="Rhea" id="RHEA:15045"/>
        <dbReference type="Rhea" id="RHEA-COMP:10474"/>
        <dbReference type="Rhea" id="RHEA-COMP:10475"/>
        <dbReference type="ChEBI" id="CHEBI:15378"/>
        <dbReference type="ChEBI" id="CHEBI:57540"/>
        <dbReference type="ChEBI" id="CHEBI:57945"/>
        <dbReference type="ChEBI" id="CHEBI:83099"/>
        <dbReference type="ChEBI" id="CHEBI:83100"/>
        <dbReference type="EC" id="1.8.1.4"/>
    </reaction>
</comment>
<gene>
    <name evidence="17" type="ORF">JF539_21025</name>
</gene>
<evidence type="ECO:0000259" key="16">
    <source>
        <dbReference type="Pfam" id="PF07992"/>
    </source>
</evidence>
<keyword evidence="4 14" id="KW-0285">Flavoprotein</keyword>
<dbReference type="InterPro" id="IPR012999">
    <property type="entry name" value="Pyr_OxRdtase_I_AS"/>
</dbReference>
<comment type="similarity">
    <text evidence="1 14">Belongs to the class-I pyridine nucleotide-disulfide oxidoreductase family.</text>
</comment>
<keyword evidence="6 14" id="KW-0560">Oxidoreductase</keyword>
<dbReference type="InterPro" id="IPR023753">
    <property type="entry name" value="FAD/NAD-binding_dom"/>
</dbReference>
<feature type="domain" description="FAD/NAD(P)-binding" evidence="16">
    <location>
        <begin position="4"/>
        <end position="329"/>
    </location>
</feature>
<evidence type="ECO:0000256" key="10">
    <source>
        <dbReference type="ARBA" id="ARBA00049187"/>
    </source>
</evidence>
<organism evidence="17 18">
    <name type="scientific">Roseibium aggregatum</name>
    <dbReference type="NCBI Taxonomy" id="187304"/>
    <lineage>
        <taxon>Bacteria</taxon>
        <taxon>Pseudomonadati</taxon>
        <taxon>Pseudomonadota</taxon>
        <taxon>Alphaproteobacteria</taxon>
        <taxon>Hyphomicrobiales</taxon>
        <taxon>Stappiaceae</taxon>
        <taxon>Roseibium</taxon>
    </lineage>
</organism>
<dbReference type="SUPFAM" id="SSF55424">
    <property type="entry name" value="FAD/NAD-linked reductases, dimerisation (C-terminal) domain"/>
    <property type="match status" value="1"/>
</dbReference>
<feature type="binding site" evidence="12">
    <location>
        <position position="273"/>
    </location>
    <ligand>
        <name>NAD(+)</name>
        <dbReference type="ChEBI" id="CHEBI:57540"/>
    </ligand>
</feature>
<keyword evidence="9 14" id="KW-0676">Redox-active center</keyword>
<dbReference type="RefSeq" id="WP_207142699.1">
    <property type="nucleotide sequence ID" value="NZ_JAEKJZ010000005.1"/>
</dbReference>
<evidence type="ECO:0000256" key="14">
    <source>
        <dbReference type="RuleBase" id="RU003692"/>
    </source>
</evidence>
<feature type="binding site" evidence="12">
    <location>
        <begin position="144"/>
        <end position="146"/>
    </location>
    <ligand>
        <name>FAD</name>
        <dbReference type="ChEBI" id="CHEBI:57692"/>
    </ligand>
</feature>
<feature type="binding site" evidence="12">
    <location>
        <begin position="320"/>
        <end position="323"/>
    </location>
    <ligand>
        <name>FAD</name>
        <dbReference type="ChEBI" id="CHEBI:57692"/>
    </ligand>
</feature>
<name>A0A939J256_9HYPH</name>
<dbReference type="SUPFAM" id="SSF51905">
    <property type="entry name" value="FAD/NAD(P)-binding domain"/>
    <property type="match status" value="1"/>
</dbReference>
<dbReference type="InterPro" id="IPR006258">
    <property type="entry name" value="Lipoamide_DH"/>
</dbReference>
<dbReference type="InterPro" id="IPR050151">
    <property type="entry name" value="Class-I_Pyr_Nuc-Dis_Oxidored"/>
</dbReference>
<evidence type="ECO:0000313" key="17">
    <source>
        <dbReference type="EMBL" id="MBN9672851.1"/>
    </source>
</evidence>
<evidence type="ECO:0000256" key="12">
    <source>
        <dbReference type="PIRSR" id="PIRSR000350-3"/>
    </source>
</evidence>
<accession>A0A939J256</accession>
<dbReference type="InterPro" id="IPR016156">
    <property type="entry name" value="FAD/NAD-linked_Rdtase_dimer_sf"/>
</dbReference>
<keyword evidence="8" id="KW-1015">Disulfide bond</keyword>
<evidence type="ECO:0000256" key="6">
    <source>
        <dbReference type="ARBA" id="ARBA00023002"/>
    </source>
</evidence>
<dbReference type="InterPro" id="IPR001100">
    <property type="entry name" value="Pyr_nuc-diS_OxRdtase"/>
</dbReference>
<dbReference type="PRINTS" id="PR00368">
    <property type="entry name" value="FADPNR"/>
</dbReference>
<comment type="cofactor">
    <cofactor evidence="12 14">
        <name>FAD</name>
        <dbReference type="ChEBI" id="CHEBI:57692"/>
    </cofactor>
    <text evidence="12 14">Binds 1 FAD per subunit.</text>
</comment>
<dbReference type="GO" id="GO:0005737">
    <property type="term" value="C:cytoplasm"/>
    <property type="evidence" value="ECO:0007669"/>
    <property type="project" value="UniProtKB-ARBA"/>
</dbReference>